<sequence length="126" mass="15409">MDYYGHLEFQFLKFDKSGLYEQGYWSQNRYYRRTKCALMERTISRFVPLIRFHDNIDSKEFFDRIIPYEDLLSKKLRHEILRWIDKKVVNIEIIPYKFNLILRGSRDGFNASTFHAKCDNNYCCKN</sequence>
<accession>A0A2N0P7B6</accession>
<reference evidence="1 2" key="1">
    <citation type="submission" date="2016-04" db="EMBL/GenBank/DDBJ databases">
        <title>Genome analyses suggest a sexual origin of heterokaryosis in a supposedly ancient asexual fungus.</title>
        <authorList>
            <person name="Ropars J."/>
            <person name="Sedzielewska K."/>
            <person name="Noel J."/>
            <person name="Charron P."/>
            <person name="Farinelli L."/>
            <person name="Marton T."/>
            <person name="Kruger M."/>
            <person name="Pelin A."/>
            <person name="Brachmann A."/>
            <person name="Corradi N."/>
        </authorList>
    </citation>
    <scope>NUCLEOTIDE SEQUENCE [LARGE SCALE GENOMIC DNA]</scope>
    <source>
        <strain evidence="1 2">A5</strain>
    </source>
</reference>
<protein>
    <submittedName>
        <fullName evidence="1">Uncharacterized protein</fullName>
    </submittedName>
</protein>
<evidence type="ECO:0000313" key="2">
    <source>
        <dbReference type="Proteomes" id="UP000232722"/>
    </source>
</evidence>
<evidence type="ECO:0000313" key="1">
    <source>
        <dbReference type="EMBL" id="PKC02731.1"/>
    </source>
</evidence>
<reference evidence="1 2" key="2">
    <citation type="submission" date="2017-09" db="EMBL/GenBank/DDBJ databases">
        <title>Extensive intraspecific genome diversity in a model arbuscular mycorrhizal fungus.</title>
        <authorList>
            <person name="Chen E.C."/>
            <person name="Morin E."/>
            <person name="Beaudet D."/>
            <person name="Noel J."/>
            <person name="Ndikumana S."/>
            <person name="Charron P."/>
            <person name="St-Onge C."/>
            <person name="Giorgi J."/>
            <person name="Grigoriev I.V."/>
            <person name="Roux C."/>
            <person name="Martin F.M."/>
            <person name="Corradi N."/>
        </authorList>
    </citation>
    <scope>NUCLEOTIDE SEQUENCE [LARGE SCALE GENOMIC DNA]</scope>
    <source>
        <strain evidence="1 2">A5</strain>
    </source>
</reference>
<dbReference type="AlphaFoldDB" id="A0A2N0P7B6"/>
<gene>
    <name evidence="1" type="ORF">RhiirA5_424810</name>
</gene>
<organism evidence="1 2">
    <name type="scientific">Rhizophagus irregularis</name>
    <dbReference type="NCBI Taxonomy" id="588596"/>
    <lineage>
        <taxon>Eukaryota</taxon>
        <taxon>Fungi</taxon>
        <taxon>Fungi incertae sedis</taxon>
        <taxon>Mucoromycota</taxon>
        <taxon>Glomeromycotina</taxon>
        <taxon>Glomeromycetes</taxon>
        <taxon>Glomerales</taxon>
        <taxon>Glomeraceae</taxon>
        <taxon>Rhizophagus</taxon>
    </lineage>
</organism>
<dbReference type="Proteomes" id="UP000232722">
    <property type="component" value="Unassembled WGS sequence"/>
</dbReference>
<proteinExistence type="predicted"/>
<dbReference type="EMBL" id="LLXJ01001325">
    <property type="protein sequence ID" value="PKC02731.1"/>
    <property type="molecule type" value="Genomic_DNA"/>
</dbReference>
<comment type="caution">
    <text evidence="1">The sequence shown here is derived from an EMBL/GenBank/DDBJ whole genome shotgun (WGS) entry which is preliminary data.</text>
</comment>
<name>A0A2N0P7B6_9GLOM</name>